<protein>
    <submittedName>
        <fullName evidence="1">Uncharacterized protein</fullName>
    </submittedName>
</protein>
<gene>
    <name evidence="1" type="ORF">F751_6931</name>
</gene>
<name>A0A087SLZ1_AUXPR</name>
<proteinExistence type="predicted"/>
<keyword evidence="2" id="KW-1185">Reference proteome</keyword>
<dbReference type="EMBL" id="KL662132">
    <property type="protein sequence ID" value="KFM26745.1"/>
    <property type="molecule type" value="Genomic_DNA"/>
</dbReference>
<dbReference type="GeneID" id="23618322"/>
<organism evidence="1 2">
    <name type="scientific">Auxenochlorella protothecoides</name>
    <name type="common">Green microalga</name>
    <name type="synonym">Chlorella protothecoides</name>
    <dbReference type="NCBI Taxonomy" id="3075"/>
    <lineage>
        <taxon>Eukaryota</taxon>
        <taxon>Viridiplantae</taxon>
        <taxon>Chlorophyta</taxon>
        <taxon>core chlorophytes</taxon>
        <taxon>Trebouxiophyceae</taxon>
        <taxon>Chlorellales</taxon>
        <taxon>Chlorellaceae</taxon>
        <taxon>Auxenochlorella</taxon>
    </lineage>
</organism>
<evidence type="ECO:0000313" key="2">
    <source>
        <dbReference type="Proteomes" id="UP000028924"/>
    </source>
</evidence>
<evidence type="ECO:0000313" key="1">
    <source>
        <dbReference type="EMBL" id="KFM26745.1"/>
    </source>
</evidence>
<dbReference type="RefSeq" id="XP_011399686.1">
    <property type="nucleotide sequence ID" value="XM_011401384.1"/>
</dbReference>
<sequence>MVDGDQEVLRDGCCTSTSCNACAPAGLAVAGSTTTHAAHAPCMQPLTMLGVCWDCTFWVTAAAHLH</sequence>
<dbReference type="Proteomes" id="UP000028924">
    <property type="component" value="Unassembled WGS sequence"/>
</dbReference>
<accession>A0A087SLZ1</accession>
<reference evidence="1 2" key="1">
    <citation type="journal article" date="2014" name="BMC Genomics">
        <title>Oil accumulation mechanisms of the oleaginous microalga Chlorella protothecoides revealed through its genome, transcriptomes, and proteomes.</title>
        <authorList>
            <person name="Gao C."/>
            <person name="Wang Y."/>
            <person name="Shen Y."/>
            <person name="Yan D."/>
            <person name="He X."/>
            <person name="Dai J."/>
            <person name="Wu Q."/>
        </authorList>
    </citation>
    <scope>NUCLEOTIDE SEQUENCE [LARGE SCALE GENOMIC DNA]</scope>
    <source>
        <strain evidence="1 2">0710</strain>
    </source>
</reference>
<dbReference type="KEGG" id="apro:F751_6931"/>
<dbReference type="AlphaFoldDB" id="A0A087SLZ1"/>